<proteinExistence type="predicted"/>
<gene>
    <name evidence="2" type="ORF">C8P68_106293</name>
</gene>
<dbReference type="Pfam" id="PF09527">
    <property type="entry name" value="ATPase_gene1"/>
    <property type="match status" value="1"/>
</dbReference>
<name>A0A2T5J7F0_9SPHI</name>
<dbReference type="Proteomes" id="UP000244168">
    <property type="component" value="Unassembled WGS sequence"/>
</dbReference>
<feature type="transmembrane region" description="Helical" evidence="1">
    <location>
        <begin position="21"/>
        <end position="37"/>
    </location>
</feature>
<feature type="transmembrane region" description="Helical" evidence="1">
    <location>
        <begin position="49"/>
        <end position="67"/>
    </location>
</feature>
<sequence length="74" mass="8154">MDENERKLGKAGSDYAKYTGLGFQMVVIIGLMSWGGYAIDEHAKHDTKWVTAVMALAGVFISLYIVIKSVSKQD</sequence>
<dbReference type="AlphaFoldDB" id="A0A2T5J7F0"/>
<keyword evidence="3" id="KW-1185">Reference proteome</keyword>
<dbReference type="OrthoDB" id="9798708at2"/>
<comment type="caution">
    <text evidence="2">The sequence shown here is derived from an EMBL/GenBank/DDBJ whole genome shotgun (WGS) entry which is preliminary data.</text>
</comment>
<dbReference type="InterPro" id="IPR032820">
    <property type="entry name" value="ATPase_put"/>
</dbReference>
<keyword evidence="1" id="KW-0472">Membrane</keyword>
<dbReference type="EMBL" id="QAOQ01000006">
    <property type="protein sequence ID" value="PTQ95078.1"/>
    <property type="molecule type" value="Genomic_DNA"/>
</dbReference>
<dbReference type="RefSeq" id="WP_107829974.1">
    <property type="nucleotide sequence ID" value="NZ_CP160205.1"/>
</dbReference>
<reference evidence="2 3" key="1">
    <citation type="submission" date="2018-04" db="EMBL/GenBank/DDBJ databases">
        <title>Genomic Encyclopedia of Archaeal and Bacterial Type Strains, Phase II (KMG-II): from individual species to whole genera.</title>
        <authorList>
            <person name="Goeker M."/>
        </authorList>
    </citation>
    <scope>NUCLEOTIDE SEQUENCE [LARGE SCALE GENOMIC DNA]</scope>
    <source>
        <strain evidence="2 3">DSM 26809</strain>
    </source>
</reference>
<protein>
    <submittedName>
        <fullName evidence="2">Putative F0F1-ATPase subunit (Ca2+/Mg2+ transporter)</fullName>
    </submittedName>
</protein>
<organism evidence="2 3">
    <name type="scientific">Mucilaginibacter yixingensis</name>
    <dbReference type="NCBI Taxonomy" id="1295612"/>
    <lineage>
        <taxon>Bacteria</taxon>
        <taxon>Pseudomonadati</taxon>
        <taxon>Bacteroidota</taxon>
        <taxon>Sphingobacteriia</taxon>
        <taxon>Sphingobacteriales</taxon>
        <taxon>Sphingobacteriaceae</taxon>
        <taxon>Mucilaginibacter</taxon>
    </lineage>
</organism>
<keyword evidence="1" id="KW-1133">Transmembrane helix</keyword>
<keyword evidence="1" id="KW-0812">Transmembrane</keyword>
<evidence type="ECO:0000256" key="1">
    <source>
        <dbReference type="SAM" id="Phobius"/>
    </source>
</evidence>
<evidence type="ECO:0000313" key="2">
    <source>
        <dbReference type="EMBL" id="PTQ95078.1"/>
    </source>
</evidence>
<accession>A0A2T5J7F0</accession>
<evidence type="ECO:0000313" key="3">
    <source>
        <dbReference type="Proteomes" id="UP000244168"/>
    </source>
</evidence>